<dbReference type="SUPFAM" id="SSF50249">
    <property type="entry name" value="Nucleic acid-binding proteins"/>
    <property type="match status" value="2"/>
</dbReference>
<dbReference type="Pfam" id="PF00773">
    <property type="entry name" value="RNB"/>
    <property type="match status" value="1"/>
</dbReference>
<evidence type="ECO:0000256" key="5">
    <source>
        <dbReference type="ARBA" id="ARBA00022839"/>
    </source>
</evidence>
<dbReference type="PROSITE" id="PS01175">
    <property type="entry name" value="RIBONUCLEASE_II"/>
    <property type="match status" value="1"/>
</dbReference>
<dbReference type="SMART" id="SM00316">
    <property type="entry name" value="S1"/>
    <property type="match status" value="1"/>
</dbReference>
<evidence type="ECO:0000313" key="11">
    <source>
        <dbReference type="Proteomes" id="UP000544872"/>
    </source>
</evidence>
<comment type="catalytic activity">
    <reaction evidence="1 7">
        <text>Exonucleolytic cleavage in the 3'- to 5'-direction to yield nucleoside 5'-phosphates.</text>
        <dbReference type="EC" id="3.1.13.1"/>
    </reaction>
</comment>
<feature type="compositionally biased region" description="Low complexity" evidence="8">
    <location>
        <begin position="738"/>
        <end position="760"/>
    </location>
</feature>
<evidence type="ECO:0000256" key="2">
    <source>
        <dbReference type="ARBA" id="ARBA00022490"/>
    </source>
</evidence>
<dbReference type="HAMAP" id="MF_01895">
    <property type="entry name" value="RNase_R"/>
    <property type="match status" value="1"/>
</dbReference>
<evidence type="ECO:0000256" key="3">
    <source>
        <dbReference type="ARBA" id="ARBA00022722"/>
    </source>
</evidence>
<evidence type="ECO:0000256" key="7">
    <source>
        <dbReference type="HAMAP-Rule" id="MF_01895"/>
    </source>
</evidence>
<dbReference type="Pfam" id="PF00575">
    <property type="entry name" value="S1"/>
    <property type="match status" value="1"/>
</dbReference>
<evidence type="ECO:0000313" key="10">
    <source>
        <dbReference type="EMBL" id="MBB6210493.1"/>
    </source>
</evidence>
<organism evidence="10 11">
    <name type="scientific">Novispirillum itersonii</name>
    <name type="common">Aquaspirillum itersonii</name>
    <dbReference type="NCBI Taxonomy" id="189"/>
    <lineage>
        <taxon>Bacteria</taxon>
        <taxon>Pseudomonadati</taxon>
        <taxon>Pseudomonadota</taxon>
        <taxon>Alphaproteobacteria</taxon>
        <taxon>Rhodospirillales</taxon>
        <taxon>Novispirillaceae</taxon>
        <taxon>Novispirillum</taxon>
    </lineage>
</organism>
<dbReference type="CDD" id="cd04471">
    <property type="entry name" value="S1_RNase_R"/>
    <property type="match status" value="1"/>
</dbReference>
<feature type="compositionally biased region" description="Basic and acidic residues" evidence="8">
    <location>
        <begin position="721"/>
        <end position="735"/>
    </location>
</feature>
<dbReference type="InterPro" id="IPR022966">
    <property type="entry name" value="RNase_II/R_CS"/>
</dbReference>
<dbReference type="PROSITE" id="PS50126">
    <property type="entry name" value="S1"/>
    <property type="match status" value="1"/>
</dbReference>
<evidence type="ECO:0000256" key="4">
    <source>
        <dbReference type="ARBA" id="ARBA00022801"/>
    </source>
</evidence>
<dbReference type="InterPro" id="IPR001900">
    <property type="entry name" value="RNase_II/R"/>
</dbReference>
<name>A0A7W9ZG71_NOVIT</name>
<dbReference type="InterPro" id="IPR011805">
    <property type="entry name" value="RNase_R"/>
</dbReference>
<evidence type="ECO:0000256" key="6">
    <source>
        <dbReference type="ARBA" id="ARBA00022884"/>
    </source>
</evidence>
<sequence>MTKHPRKPVPLPSKAQVLEFIQDSPGRVGKRELARAFNLTAEQRPFLRQIMKELEEDGSVQRGHKRTLHRPGALPDVAVIQISGTDEHGELLGRPFNWTEDGPPPRIFLQPVRRDLPSVGIGDRVLCKMQFIGNNQYQARVMKKLVEAPARVLGLLEVGTNGLFLRPTDRRDRQDYVVARGDTGGAEAGELVEAEVLPGRAHGLRQVRVLDRLGSLTAPKAVSLIAIHAQGIPTEFTQGALDQAEAAGPVPLGTREDLRDIPLVTIDGEDARDFDDAVWAEADGSGGWHAIVAIADVAHYVYTGSPLDKCAYERGNSVYFPDRVVPMLPEALSNGWCSLRPDEERGCLAVHMWFDAKGNKTKHRFVRGLMRSAARLTYTQVQNGLDGRPDDTTGPLMDRVIAPLFACYQALRSARNLRGALEIEIAERKVVLAEDGSVVGIVPRPSWDSHKLIEELMIAANVCAAETLEDRQQPCMYRVHDEPPMERLEALRGFLQTINLNLPTGALRPQNFNSVISKVRGTSQEHLVNTVILRSQSQAIYTPENRGHFGLGLRRYAHFTSPIRRYSDLLVHRALIRGLGFGTAQEALTSEQAADFELIGEHISQTERRAALAERDVIERYTALYLSERIGAEFAGRVTSVTRFGLFVELEDSGASGLIPISSLGTEFFVHDEANHRLVTRSQRTIHQLGDAVIVRLRQADPVTGGMLFEMRANLGGAPKDGWKAELKPAPERPQRPPRAITESADSGPADGAAPDAGGDFRPGARGSRKRISGEPSGRSKTVRLNRSGPPGSKKPRRR</sequence>
<dbReference type="EMBL" id="JACIIX010000006">
    <property type="protein sequence ID" value="MBB6210493.1"/>
    <property type="molecule type" value="Genomic_DNA"/>
</dbReference>
<dbReference type="InterPro" id="IPR050180">
    <property type="entry name" value="RNR_Ribonuclease"/>
</dbReference>
<dbReference type="PANTHER" id="PTHR23355:SF9">
    <property type="entry name" value="DIS3-LIKE EXONUCLEASE 2"/>
    <property type="match status" value="1"/>
</dbReference>
<feature type="domain" description="S1 motif" evidence="9">
    <location>
        <begin position="631"/>
        <end position="712"/>
    </location>
</feature>
<dbReference type="RefSeq" id="WP_184263328.1">
    <property type="nucleotide sequence ID" value="NZ_JACIIX010000006.1"/>
</dbReference>
<keyword evidence="5 7" id="KW-0269">Exonuclease</keyword>
<keyword evidence="3 7" id="KW-0540">Nuclease</keyword>
<dbReference type="NCBIfam" id="TIGR00358">
    <property type="entry name" value="3_prime_RNase"/>
    <property type="match status" value="1"/>
</dbReference>
<comment type="function">
    <text evidence="7">3'-5' exoribonuclease that releases 5'-nucleoside monophosphates and is involved in maturation of structured RNAs.</text>
</comment>
<dbReference type="GO" id="GO:0006402">
    <property type="term" value="P:mRNA catabolic process"/>
    <property type="evidence" value="ECO:0007669"/>
    <property type="project" value="TreeGrafter"/>
</dbReference>
<dbReference type="GO" id="GO:0008859">
    <property type="term" value="F:exoribonuclease II activity"/>
    <property type="evidence" value="ECO:0007669"/>
    <property type="project" value="UniProtKB-UniRule"/>
</dbReference>
<feature type="region of interest" description="Disordered" evidence="8">
    <location>
        <begin position="719"/>
        <end position="799"/>
    </location>
</feature>
<dbReference type="Proteomes" id="UP000544872">
    <property type="component" value="Unassembled WGS sequence"/>
</dbReference>
<dbReference type="Gene3D" id="2.40.50.140">
    <property type="entry name" value="Nucleic acid-binding proteins"/>
    <property type="match status" value="1"/>
</dbReference>
<dbReference type="NCBIfam" id="TIGR02063">
    <property type="entry name" value="RNase_R"/>
    <property type="match status" value="1"/>
</dbReference>
<dbReference type="InterPro" id="IPR003029">
    <property type="entry name" value="S1_domain"/>
</dbReference>
<accession>A0A7W9ZG71</accession>
<keyword evidence="11" id="KW-1185">Reference proteome</keyword>
<evidence type="ECO:0000256" key="8">
    <source>
        <dbReference type="SAM" id="MobiDB-lite"/>
    </source>
</evidence>
<comment type="similarity">
    <text evidence="7">Belongs to the RNR ribonuclease family. RNase R subfamily.</text>
</comment>
<keyword evidence="6 7" id="KW-0694">RNA-binding</keyword>
<evidence type="ECO:0000259" key="9">
    <source>
        <dbReference type="PROSITE" id="PS50126"/>
    </source>
</evidence>
<dbReference type="GO" id="GO:0005829">
    <property type="term" value="C:cytosol"/>
    <property type="evidence" value="ECO:0007669"/>
    <property type="project" value="TreeGrafter"/>
</dbReference>
<dbReference type="SMART" id="SM00955">
    <property type="entry name" value="RNB"/>
    <property type="match status" value="1"/>
</dbReference>
<protein>
    <recommendedName>
        <fullName evidence="7">Ribonuclease R</fullName>
        <shortName evidence="7">RNase R</shortName>
        <ecNumber evidence="7">3.1.13.1</ecNumber>
    </recommendedName>
</protein>
<dbReference type="Pfam" id="PF17876">
    <property type="entry name" value="CSD2"/>
    <property type="match status" value="1"/>
</dbReference>
<dbReference type="EC" id="3.1.13.1" evidence="7"/>
<keyword evidence="4 7" id="KW-0378">Hydrolase</keyword>
<proteinExistence type="inferred from homology"/>
<comment type="caution">
    <text evidence="10">The sequence shown here is derived from an EMBL/GenBank/DDBJ whole genome shotgun (WGS) entry which is preliminary data.</text>
</comment>
<dbReference type="AlphaFoldDB" id="A0A7W9ZG71"/>
<keyword evidence="2 7" id="KW-0963">Cytoplasm</keyword>
<dbReference type="InterPro" id="IPR040476">
    <property type="entry name" value="CSD2"/>
</dbReference>
<dbReference type="PANTHER" id="PTHR23355">
    <property type="entry name" value="RIBONUCLEASE"/>
    <property type="match status" value="1"/>
</dbReference>
<dbReference type="GO" id="GO:0003723">
    <property type="term" value="F:RNA binding"/>
    <property type="evidence" value="ECO:0007669"/>
    <property type="project" value="UniProtKB-UniRule"/>
</dbReference>
<reference evidence="10 11" key="1">
    <citation type="submission" date="2020-08" db="EMBL/GenBank/DDBJ databases">
        <title>Genomic Encyclopedia of Type Strains, Phase IV (KMG-IV): sequencing the most valuable type-strain genomes for metagenomic binning, comparative biology and taxonomic classification.</title>
        <authorList>
            <person name="Goeker M."/>
        </authorList>
    </citation>
    <scope>NUCLEOTIDE SEQUENCE [LARGE SCALE GENOMIC DNA]</scope>
    <source>
        <strain evidence="10 11">DSM 11590</strain>
    </source>
</reference>
<evidence type="ECO:0000256" key="1">
    <source>
        <dbReference type="ARBA" id="ARBA00001849"/>
    </source>
</evidence>
<comment type="subcellular location">
    <subcellularLocation>
        <location evidence="7">Cytoplasm</location>
    </subcellularLocation>
</comment>
<dbReference type="InterPro" id="IPR004476">
    <property type="entry name" value="RNase_II/RNase_R"/>
</dbReference>
<gene>
    <name evidence="7" type="primary">rnr</name>
    <name evidence="10" type="ORF">FHS48_001909</name>
</gene>
<dbReference type="InterPro" id="IPR012340">
    <property type="entry name" value="NA-bd_OB-fold"/>
</dbReference>